<dbReference type="GO" id="GO:0052621">
    <property type="term" value="F:diguanylate cyclase activity"/>
    <property type="evidence" value="ECO:0007669"/>
    <property type="project" value="UniProtKB-EC"/>
</dbReference>
<dbReference type="PANTHER" id="PTHR45138:SF6">
    <property type="entry name" value="DIGUANYLATE CYCLASE DGCN"/>
    <property type="match status" value="1"/>
</dbReference>
<gene>
    <name evidence="4" type="ORF">HNP76_000493</name>
</gene>
<keyword evidence="5" id="KW-1185">Reference proteome</keyword>
<dbReference type="Pfam" id="PF00990">
    <property type="entry name" value="GGDEF"/>
    <property type="match status" value="1"/>
</dbReference>
<dbReference type="InterPro" id="IPR029787">
    <property type="entry name" value="Nucleotide_cyclase"/>
</dbReference>
<dbReference type="GO" id="GO:1902201">
    <property type="term" value="P:negative regulation of bacterial-type flagellum-dependent cell motility"/>
    <property type="evidence" value="ECO:0007669"/>
    <property type="project" value="TreeGrafter"/>
</dbReference>
<feature type="transmembrane region" description="Helical" evidence="2">
    <location>
        <begin position="12"/>
        <end position="30"/>
    </location>
</feature>
<dbReference type="InterPro" id="IPR000160">
    <property type="entry name" value="GGDEF_dom"/>
</dbReference>
<feature type="transmembrane region" description="Helical" evidence="2">
    <location>
        <begin position="178"/>
        <end position="197"/>
    </location>
</feature>
<dbReference type="EMBL" id="JACHFQ010000001">
    <property type="protein sequence ID" value="MBB5225153.1"/>
    <property type="molecule type" value="Genomic_DNA"/>
</dbReference>
<dbReference type="PROSITE" id="PS50887">
    <property type="entry name" value="GGDEF"/>
    <property type="match status" value="1"/>
</dbReference>
<dbReference type="GO" id="GO:0005886">
    <property type="term" value="C:plasma membrane"/>
    <property type="evidence" value="ECO:0007669"/>
    <property type="project" value="TreeGrafter"/>
</dbReference>
<sequence>MQISQNIKTYTINLLVVLFIAAGIFVVIAGRNTKDAQIFKFQEKTFNKGWYYYDHYGEKVYIPSLPAQVPADGMRATIYHEISPNDLDTSSICFYSQHQDVKLKLNDQEIYSYKTVTTPKTIKSYRAIYNFVDLPSISEKSVLSIESEAIIDICAGKYEEIFLGDSAQVLFTIIYKHLNNFLLGVMFIVTSFFLFGTHHLFSYTNKKDYTLLDFALLTFFIGLWQLDDSTLLLFFTGNLPLLWCFKYLNQFFISLFTFLFMRSITDQKNRRFLKTFYWVIIPVILLQFTLQFTGIRAIKNTLFLSYTIYLISSIYVLISLFKEDWVKTSRFKYLCIFSMITSIIVFTLATLSIFNTLFFNSIISIGVALTFTSTLFITYQKELKIFKEVSKADMYKTMAFIDIATGVYNKTAWFTLVDNFAEKADSHEEYCLIVFDMNHLKKINDTFGHLIGDKMIKSFCDCLVSVVGNMGKIYRVGGDEFICVCQDFYRENVMTMLHHFDEAVKNQEESEYKFSAAYGYEFFTPRSPADFKSAVERADEKMYAMKVEMKATRD</sequence>
<feature type="domain" description="GGDEF" evidence="3">
    <location>
        <begin position="428"/>
        <end position="554"/>
    </location>
</feature>
<dbReference type="NCBIfam" id="TIGR00254">
    <property type="entry name" value="GGDEF"/>
    <property type="match status" value="1"/>
</dbReference>
<name>A0A7W8LLA8_9SPIR</name>
<dbReference type="Proteomes" id="UP000518887">
    <property type="component" value="Unassembled WGS sequence"/>
</dbReference>
<dbReference type="AlphaFoldDB" id="A0A7W8LLA8"/>
<keyword evidence="2" id="KW-0812">Transmembrane</keyword>
<keyword evidence="2" id="KW-1133">Transmembrane helix</keyword>
<dbReference type="RefSeq" id="WP_184657119.1">
    <property type="nucleotide sequence ID" value="NZ_CP031518.1"/>
</dbReference>
<evidence type="ECO:0000256" key="2">
    <source>
        <dbReference type="SAM" id="Phobius"/>
    </source>
</evidence>
<feature type="transmembrane region" description="Helical" evidence="2">
    <location>
        <begin position="357"/>
        <end position="377"/>
    </location>
</feature>
<dbReference type="InterPro" id="IPR050469">
    <property type="entry name" value="Diguanylate_Cyclase"/>
</dbReference>
<dbReference type="GO" id="GO:0043709">
    <property type="term" value="P:cell adhesion involved in single-species biofilm formation"/>
    <property type="evidence" value="ECO:0007669"/>
    <property type="project" value="TreeGrafter"/>
</dbReference>
<feature type="transmembrane region" description="Helical" evidence="2">
    <location>
        <begin position="333"/>
        <end position="351"/>
    </location>
</feature>
<organism evidence="4 5">
    <name type="scientific">Treponema ruminis</name>
    <dbReference type="NCBI Taxonomy" id="744515"/>
    <lineage>
        <taxon>Bacteria</taxon>
        <taxon>Pseudomonadati</taxon>
        <taxon>Spirochaetota</taxon>
        <taxon>Spirochaetia</taxon>
        <taxon>Spirochaetales</taxon>
        <taxon>Treponemataceae</taxon>
        <taxon>Treponema</taxon>
    </lineage>
</organism>
<feature type="transmembrane region" description="Helical" evidence="2">
    <location>
        <begin position="247"/>
        <end position="264"/>
    </location>
</feature>
<proteinExistence type="predicted"/>
<dbReference type="PANTHER" id="PTHR45138">
    <property type="entry name" value="REGULATORY COMPONENTS OF SENSORY TRANSDUCTION SYSTEM"/>
    <property type="match status" value="1"/>
</dbReference>
<dbReference type="SMART" id="SM00267">
    <property type="entry name" value="GGDEF"/>
    <property type="match status" value="1"/>
</dbReference>
<dbReference type="InterPro" id="IPR043128">
    <property type="entry name" value="Rev_trsase/Diguanyl_cyclase"/>
</dbReference>
<dbReference type="SUPFAM" id="SSF55073">
    <property type="entry name" value="Nucleotide cyclase"/>
    <property type="match status" value="1"/>
</dbReference>
<dbReference type="Gene3D" id="3.30.70.270">
    <property type="match status" value="1"/>
</dbReference>
<evidence type="ECO:0000259" key="3">
    <source>
        <dbReference type="PROSITE" id="PS50887"/>
    </source>
</evidence>
<comment type="caution">
    <text evidence="4">The sequence shown here is derived from an EMBL/GenBank/DDBJ whole genome shotgun (WGS) entry which is preliminary data.</text>
</comment>
<evidence type="ECO:0000256" key="1">
    <source>
        <dbReference type="ARBA" id="ARBA00012528"/>
    </source>
</evidence>
<feature type="transmembrane region" description="Helical" evidence="2">
    <location>
        <begin position="209"/>
        <end position="227"/>
    </location>
</feature>
<dbReference type="CDD" id="cd01949">
    <property type="entry name" value="GGDEF"/>
    <property type="match status" value="1"/>
</dbReference>
<accession>A0A7W8LLA8</accession>
<reference evidence="4 5" key="1">
    <citation type="submission" date="2020-08" db="EMBL/GenBank/DDBJ databases">
        <title>Genomic Encyclopedia of Type Strains, Phase IV (KMG-IV): sequencing the most valuable type-strain genomes for metagenomic binning, comparative biology and taxonomic classification.</title>
        <authorList>
            <person name="Goeker M."/>
        </authorList>
    </citation>
    <scope>NUCLEOTIDE SEQUENCE [LARGE SCALE GENOMIC DNA]</scope>
    <source>
        <strain evidence="4 5">DSM 103462</strain>
    </source>
</reference>
<feature type="transmembrane region" description="Helical" evidence="2">
    <location>
        <begin position="303"/>
        <end position="321"/>
    </location>
</feature>
<keyword evidence="2" id="KW-0472">Membrane</keyword>
<protein>
    <recommendedName>
        <fullName evidence="1">diguanylate cyclase</fullName>
        <ecNumber evidence="1">2.7.7.65</ecNumber>
    </recommendedName>
</protein>
<evidence type="ECO:0000313" key="5">
    <source>
        <dbReference type="Proteomes" id="UP000518887"/>
    </source>
</evidence>
<feature type="transmembrane region" description="Helical" evidence="2">
    <location>
        <begin position="276"/>
        <end position="297"/>
    </location>
</feature>
<dbReference type="EC" id="2.7.7.65" evidence="1"/>
<evidence type="ECO:0000313" key="4">
    <source>
        <dbReference type="EMBL" id="MBB5225153.1"/>
    </source>
</evidence>